<dbReference type="InterPro" id="IPR005481">
    <property type="entry name" value="BC-like_N"/>
</dbReference>
<dbReference type="EMBL" id="BDRX01000001">
    <property type="protein sequence ID" value="GBF87474.1"/>
    <property type="molecule type" value="Genomic_DNA"/>
</dbReference>
<dbReference type="InterPro" id="IPR005479">
    <property type="entry name" value="CPAse_ATP-bd"/>
</dbReference>
<dbReference type="InParanoid" id="A0A2V0NJQ8"/>
<feature type="compositionally biased region" description="Low complexity" evidence="7">
    <location>
        <begin position="772"/>
        <end position="785"/>
    </location>
</feature>
<proteinExistence type="predicted"/>
<evidence type="ECO:0000256" key="8">
    <source>
        <dbReference type="SAM" id="SignalP"/>
    </source>
</evidence>
<feature type="signal peptide" evidence="8">
    <location>
        <begin position="1"/>
        <end position="19"/>
    </location>
</feature>
<evidence type="ECO:0000259" key="9">
    <source>
        <dbReference type="PROSITE" id="PS50968"/>
    </source>
</evidence>
<dbReference type="InterPro" id="IPR011764">
    <property type="entry name" value="Biotin_carboxylation_dom"/>
</dbReference>
<protein>
    <submittedName>
        <fullName evidence="12">Uncharacterized protein</fullName>
    </submittedName>
</protein>
<keyword evidence="5" id="KW-0092">Biotin</keyword>
<dbReference type="Pfam" id="PF00364">
    <property type="entry name" value="Biotin_lipoyl"/>
    <property type="match status" value="1"/>
</dbReference>
<dbReference type="FunFam" id="3.30.470.20:FF:000028">
    <property type="entry name" value="Methylcrotonoyl-CoA carboxylase subunit alpha, mitochondrial"/>
    <property type="match status" value="1"/>
</dbReference>
<accession>A0A2V0NJQ8</accession>
<dbReference type="FunCoup" id="A0A2V0NJQ8">
    <property type="interactions" value="1665"/>
</dbReference>
<gene>
    <name evidence="12" type="ORF">Rsub_00185</name>
</gene>
<dbReference type="SUPFAM" id="SSF56059">
    <property type="entry name" value="Glutathione synthetase ATP-binding domain-like"/>
    <property type="match status" value="1"/>
</dbReference>
<dbReference type="PANTHER" id="PTHR18866:SF33">
    <property type="entry name" value="METHYLCROTONOYL-COA CARBOXYLASE SUBUNIT ALPHA, MITOCHONDRIAL-RELATED"/>
    <property type="match status" value="1"/>
</dbReference>
<evidence type="ECO:0000256" key="3">
    <source>
        <dbReference type="ARBA" id="ARBA00022741"/>
    </source>
</evidence>
<dbReference type="AlphaFoldDB" id="A0A2V0NJQ8"/>
<dbReference type="PANTHER" id="PTHR18866">
    <property type="entry name" value="CARBOXYLASE:PYRUVATE/ACETYL-COA/PROPIONYL-COA CARBOXYLASE"/>
    <property type="match status" value="1"/>
</dbReference>
<feature type="region of interest" description="Disordered" evidence="7">
    <location>
        <begin position="765"/>
        <end position="785"/>
    </location>
</feature>
<dbReference type="InterPro" id="IPR011761">
    <property type="entry name" value="ATP-grasp"/>
</dbReference>
<dbReference type="Pfam" id="PF02786">
    <property type="entry name" value="CPSase_L_D2"/>
    <property type="match status" value="1"/>
</dbReference>
<dbReference type="SUPFAM" id="SSF51230">
    <property type="entry name" value="Single hybrid motif"/>
    <property type="match status" value="1"/>
</dbReference>
<dbReference type="InterPro" id="IPR016185">
    <property type="entry name" value="PreATP-grasp_dom_sf"/>
</dbReference>
<dbReference type="PROSITE" id="PS50968">
    <property type="entry name" value="BIOTINYL_LIPOYL"/>
    <property type="match status" value="1"/>
</dbReference>
<evidence type="ECO:0000259" key="11">
    <source>
        <dbReference type="PROSITE" id="PS50979"/>
    </source>
</evidence>
<reference evidence="12 13" key="1">
    <citation type="journal article" date="2018" name="Sci. Rep.">
        <title>Raphidocelis subcapitata (=Pseudokirchneriella subcapitata) provides an insight into genome evolution and environmental adaptations in the Sphaeropleales.</title>
        <authorList>
            <person name="Suzuki S."/>
            <person name="Yamaguchi H."/>
            <person name="Nakajima N."/>
            <person name="Kawachi M."/>
        </authorList>
    </citation>
    <scope>NUCLEOTIDE SEQUENCE [LARGE SCALE GENOMIC DNA]</scope>
    <source>
        <strain evidence="12 13">NIES-35</strain>
    </source>
</reference>
<dbReference type="GO" id="GO:0046872">
    <property type="term" value="F:metal ion binding"/>
    <property type="evidence" value="ECO:0007669"/>
    <property type="project" value="InterPro"/>
</dbReference>
<dbReference type="Pfam" id="PF00289">
    <property type="entry name" value="Biotin_carb_N"/>
    <property type="match status" value="1"/>
</dbReference>
<dbReference type="SUPFAM" id="SSF51246">
    <property type="entry name" value="Rudiment single hybrid motif"/>
    <property type="match status" value="1"/>
</dbReference>
<dbReference type="SUPFAM" id="SSF52440">
    <property type="entry name" value="PreATP-grasp domain"/>
    <property type="match status" value="1"/>
</dbReference>
<keyword evidence="13" id="KW-1185">Reference proteome</keyword>
<dbReference type="InterPro" id="IPR005482">
    <property type="entry name" value="Biotin_COase_C"/>
</dbReference>
<dbReference type="GO" id="GO:0005739">
    <property type="term" value="C:mitochondrion"/>
    <property type="evidence" value="ECO:0007669"/>
    <property type="project" value="TreeGrafter"/>
</dbReference>
<evidence type="ECO:0000256" key="5">
    <source>
        <dbReference type="ARBA" id="ARBA00023267"/>
    </source>
</evidence>
<evidence type="ECO:0000256" key="2">
    <source>
        <dbReference type="ARBA" id="ARBA00022598"/>
    </source>
</evidence>
<dbReference type="InterPro" id="IPR011054">
    <property type="entry name" value="Rudment_hybrid_motif"/>
</dbReference>
<dbReference type="Gene3D" id="3.30.470.20">
    <property type="entry name" value="ATP-grasp fold, B domain"/>
    <property type="match status" value="1"/>
</dbReference>
<dbReference type="InterPro" id="IPR013815">
    <property type="entry name" value="ATP_grasp_subdomain_1"/>
</dbReference>
<dbReference type="FunFam" id="3.40.50.20:FF:000010">
    <property type="entry name" value="Propionyl-CoA carboxylase subunit alpha"/>
    <property type="match status" value="1"/>
</dbReference>
<dbReference type="Gene3D" id="3.30.700.40">
    <property type="match status" value="1"/>
</dbReference>
<evidence type="ECO:0000256" key="4">
    <source>
        <dbReference type="ARBA" id="ARBA00022840"/>
    </source>
</evidence>
<dbReference type="PROSITE" id="PS50975">
    <property type="entry name" value="ATP_GRASP"/>
    <property type="match status" value="1"/>
</dbReference>
<dbReference type="STRING" id="307507.A0A2V0NJQ8"/>
<dbReference type="OrthoDB" id="196847at2759"/>
<evidence type="ECO:0000256" key="6">
    <source>
        <dbReference type="PROSITE-ProRule" id="PRU00409"/>
    </source>
</evidence>
<dbReference type="InterPro" id="IPR050856">
    <property type="entry name" value="Biotin_carboxylase_complex"/>
</dbReference>
<feature type="chain" id="PRO_5015971232" evidence="8">
    <location>
        <begin position="20"/>
        <end position="785"/>
    </location>
</feature>
<dbReference type="GO" id="GO:0004485">
    <property type="term" value="F:methylcrotonoyl-CoA carboxylase activity"/>
    <property type="evidence" value="ECO:0007669"/>
    <property type="project" value="TreeGrafter"/>
</dbReference>
<dbReference type="PROSITE" id="PS50979">
    <property type="entry name" value="BC"/>
    <property type="match status" value="1"/>
</dbReference>
<dbReference type="Pfam" id="PF02785">
    <property type="entry name" value="Biotin_carb_C"/>
    <property type="match status" value="1"/>
</dbReference>
<dbReference type="GO" id="GO:0005524">
    <property type="term" value="F:ATP binding"/>
    <property type="evidence" value="ECO:0007669"/>
    <property type="project" value="UniProtKB-UniRule"/>
</dbReference>
<feature type="domain" description="ATP-grasp" evidence="10">
    <location>
        <begin position="181"/>
        <end position="379"/>
    </location>
</feature>
<keyword evidence="3 6" id="KW-0547">Nucleotide-binding</keyword>
<dbReference type="InterPro" id="IPR000089">
    <property type="entry name" value="Biotin_lipoyl"/>
</dbReference>
<sequence length="785" mass="81104">MRATSRAAVVLWRCALTRAHCCGLAVGPAALSASSSATAAGQPQLRQRRAASGAASPPARPAITKLLVANRGEISCRVLATARRLGIPTVAVFSEADRRARHVALADEAYCIGPPPAAESYLDADAVLAAAADAGADAIHPGYGFLSENAPFAEACASAGIRFVGPPPAAIRSMGDKSEAKGVMSEAGVPVVPGYHGEDQRPARLADEAAAVGFPLLVKAVAGGGGKGMKIARSMSELPAALDSARREALASFGDGRLLLERLITRPRHVEVQVIADAHGGALYLFDRDCSVQRRHQKIIEEAPAPGLSQELHAHLGEAAVRAARAVGYVNAGTVEFIFDCDSGEYYFMEMNTRLQVEHPVTEAVTGLDLVELQLRVAAGEKLPLSQQQLGAPRGHAFEARLYAESPARGFLPCGGRVRRWRVPPAAAAFDPAAALRVDSGVAEGDEVGTFYDPMVAKIVARGEDRAAALRALRGALAGTQVAGLPTNLGFLRRLAGHAAFEGLELDTGFIERHRSELLAPEPVPLELAALAAVARCKLQAARAAAATAAAGGAAAAGPWAMADAKRLWLPHARPLEMEAGEGGGEAAALAVTYLSDSEFEVSGCSPAGPLRVSHVALALEPDAASPPDQTAARVSAQIAGRRVSADALLYSRPSEEVLALWTAAGEAREFRWPVARWSKAAAAGAPAGGAVATPMPGKLIKLLVEEGEAVSAGQPLLVLESMKMENTVASPRAGRVRLGTGLHAGAQVEEGQVLLHVVAAEEERRGGGAEGAPAQAAAAGAEAA</sequence>
<dbReference type="CDD" id="cd06850">
    <property type="entry name" value="biotinyl_domain"/>
    <property type="match status" value="1"/>
</dbReference>
<dbReference type="Gene3D" id="3.40.50.20">
    <property type="match status" value="1"/>
</dbReference>
<dbReference type="InterPro" id="IPR011053">
    <property type="entry name" value="Single_hybrid_motif"/>
</dbReference>
<dbReference type="PROSITE" id="PS00867">
    <property type="entry name" value="CPSASE_2"/>
    <property type="match status" value="1"/>
</dbReference>
<evidence type="ECO:0000313" key="12">
    <source>
        <dbReference type="EMBL" id="GBF87474.1"/>
    </source>
</evidence>
<evidence type="ECO:0000259" key="10">
    <source>
        <dbReference type="PROSITE" id="PS50975"/>
    </source>
</evidence>
<dbReference type="Gene3D" id="3.30.1490.20">
    <property type="entry name" value="ATP-grasp fold, A domain"/>
    <property type="match status" value="1"/>
</dbReference>
<dbReference type="Proteomes" id="UP000247498">
    <property type="component" value="Unassembled WGS sequence"/>
</dbReference>
<keyword evidence="4 6" id="KW-0067">ATP-binding</keyword>
<evidence type="ECO:0000256" key="1">
    <source>
        <dbReference type="ARBA" id="ARBA00001953"/>
    </source>
</evidence>
<dbReference type="Gene3D" id="2.40.50.100">
    <property type="match status" value="1"/>
</dbReference>
<comment type="cofactor">
    <cofactor evidence="1">
        <name>biotin</name>
        <dbReference type="ChEBI" id="CHEBI:57586"/>
    </cofactor>
</comment>
<name>A0A2V0NJQ8_9CHLO</name>
<evidence type="ECO:0000256" key="7">
    <source>
        <dbReference type="SAM" id="MobiDB-lite"/>
    </source>
</evidence>
<organism evidence="12 13">
    <name type="scientific">Raphidocelis subcapitata</name>
    <dbReference type="NCBI Taxonomy" id="307507"/>
    <lineage>
        <taxon>Eukaryota</taxon>
        <taxon>Viridiplantae</taxon>
        <taxon>Chlorophyta</taxon>
        <taxon>core chlorophytes</taxon>
        <taxon>Chlorophyceae</taxon>
        <taxon>CS clade</taxon>
        <taxon>Sphaeropleales</taxon>
        <taxon>Selenastraceae</taxon>
        <taxon>Raphidocelis</taxon>
    </lineage>
</organism>
<feature type="domain" description="Biotin carboxylation" evidence="11">
    <location>
        <begin position="62"/>
        <end position="516"/>
    </location>
</feature>
<keyword evidence="8" id="KW-0732">Signal</keyword>
<dbReference type="SMART" id="SM00878">
    <property type="entry name" value="Biotin_carb_C"/>
    <property type="match status" value="1"/>
</dbReference>
<keyword evidence="2" id="KW-0436">Ligase</keyword>
<feature type="domain" description="Lipoyl-binding" evidence="9">
    <location>
        <begin position="681"/>
        <end position="759"/>
    </location>
</feature>
<evidence type="ECO:0000313" key="13">
    <source>
        <dbReference type="Proteomes" id="UP000247498"/>
    </source>
</evidence>
<comment type="caution">
    <text evidence="12">The sequence shown here is derived from an EMBL/GenBank/DDBJ whole genome shotgun (WGS) entry which is preliminary data.</text>
</comment>